<dbReference type="Gene3D" id="2.70.170.10">
    <property type="entry name" value="Neurotransmitter-gated ion-channel ligand-binding domain"/>
    <property type="match status" value="1"/>
</dbReference>
<evidence type="ECO:0000256" key="7">
    <source>
        <dbReference type="ARBA" id="ARBA00023170"/>
    </source>
</evidence>
<evidence type="ECO:0000256" key="13">
    <source>
        <dbReference type="SAM" id="MobiDB-lite"/>
    </source>
</evidence>
<comment type="subcellular location">
    <subcellularLocation>
        <location evidence="11">Postsynaptic cell membrane</location>
        <topology evidence="11">Multi-pass membrane protein</topology>
    </subcellularLocation>
</comment>
<dbReference type="Proteomes" id="UP001359485">
    <property type="component" value="Unassembled WGS sequence"/>
</dbReference>
<keyword evidence="9" id="KW-1071">Ligand-gated ion channel</keyword>
<keyword evidence="4" id="KW-0770">Synapse</keyword>
<evidence type="ECO:0000313" key="15">
    <source>
        <dbReference type="EMBL" id="KAK6617597.1"/>
    </source>
</evidence>
<protein>
    <recommendedName>
        <fullName evidence="14">Neurotransmitter-gated ion-channel ligand-binding domain-containing protein</fullName>
    </recommendedName>
</protein>
<gene>
    <name evidence="15" type="ORF">RUM44_005185</name>
</gene>
<evidence type="ECO:0000313" key="16">
    <source>
        <dbReference type="Proteomes" id="UP001359485"/>
    </source>
</evidence>
<accession>A0ABR1AEB2</accession>
<evidence type="ECO:0000256" key="2">
    <source>
        <dbReference type="ARBA" id="ARBA00022475"/>
    </source>
</evidence>
<evidence type="ECO:0000256" key="9">
    <source>
        <dbReference type="ARBA" id="ARBA00023286"/>
    </source>
</evidence>
<keyword evidence="5 12" id="KW-0406">Ion transport</keyword>
<dbReference type="PRINTS" id="PR00252">
    <property type="entry name" value="NRIONCHANNEL"/>
</dbReference>
<keyword evidence="6" id="KW-0472">Membrane</keyword>
<keyword evidence="10 12" id="KW-0407">Ion channel</keyword>
<name>A0ABR1AEB2_POLSC</name>
<evidence type="ECO:0000256" key="6">
    <source>
        <dbReference type="ARBA" id="ARBA00023136"/>
    </source>
</evidence>
<dbReference type="InterPro" id="IPR036734">
    <property type="entry name" value="Neur_chan_lig-bd_sf"/>
</dbReference>
<evidence type="ECO:0000256" key="10">
    <source>
        <dbReference type="ARBA" id="ARBA00023303"/>
    </source>
</evidence>
<evidence type="ECO:0000256" key="11">
    <source>
        <dbReference type="ARBA" id="ARBA00034104"/>
    </source>
</evidence>
<proteinExistence type="inferred from homology"/>
<dbReference type="Pfam" id="PF02931">
    <property type="entry name" value="Neur_chan_LBD"/>
    <property type="match status" value="1"/>
</dbReference>
<dbReference type="EMBL" id="JAWJWF010000051">
    <property type="protein sequence ID" value="KAK6617597.1"/>
    <property type="molecule type" value="Genomic_DNA"/>
</dbReference>
<keyword evidence="8" id="KW-0628">Postsynaptic cell membrane</keyword>
<feature type="compositionally biased region" description="Acidic residues" evidence="13">
    <location>
        <begin position="8"/>
        <end position="20"/>
    </location>
</feature>
<organism evidence="15 16">
    <name type="scientific">Polyplax serrata</name>
    <name type="common">Common mouse louse</name>
    <dbReference type="NCBI Taxonomy" id="468196"/>
    <lineage>
        <taxon>Eukaryota</taxon>
        <taxon>Metazoa</taxon>
        <taxon>Ecdysozoa</taxon>
        <taxon>Arthropoda</taxon>
        <taxon>Hexapoda</taxon>
        <taxon>Insecta</taxon>
        <taxon>Pterygota</taxon>
        <taxon>Neoptera</taxon>
        <taxon>Paraneoptera</taxon>
        <taxon>Psocodea</taxon>
        <taxon>Troctomorpha</taxon>
        <taxon>Phthiraptera</taxon>
        <taxon>Anoplura</taxon>
        <taxon>Polyplacidae</taxon>
        <taxon>Polyplax</taxon>
    </lineage>
</organism>
<evidence type="ECO:0000256" key="5">
    <source>
        <dbReference type="ARBA" id="ARBA00023065"/>
    </source>
</evidence>
<feature type="domain" description="Neurotransmitter-gated ion-channel ligand-binding" evidence="14">
    <location>
        <begin position="84"/>
        <end position="188"/>
    </location>
</feature>
<comment type="caution">
    <text evidence="15">The sequence shown here is derived from an EMBL/GenBank/DDBJ whole genome shotgun (WGS) entry which is preliminary data.</text>
</comment>
<evidence type="ECO:0000256" key="12">
    <source>
        <dbReference type="RuleBase" id="RU000687"/>
    </source>
</evidence>
<evidence type="ECO:0000256" key="8">
    <source>
        <dbReference type="ARBA" id="ARBA00023257"/>
    </source>
</evidence>
<dbReference type="PRINTS" id="PR00254">
    <property type="entry name" value="NICOTINICR"/>
</dbReference>
<dbReference type="InterPro" id="IPR006201">
    <property type="entry name" value="Neur_channel"/>
</dbReference>
<dbReference type="InterPro" id="IPR002394">
    <property type="entry name" value="Nicotinic_acetylcholine_rcpt"/>
</dbReference>
<feature type="compositionally biased region" description="Basic and acidic residues" evidence="13">
    <location>
        <begin position="21"/>
        <end position="31"/>
    </location>
</feature>
<dbReference type="PROSITE" id="PS00236">
    <property type="entry name" value="NEUROTR_ION_CHANNEL"/>
    <property type="match status" value="1"/>
</dbReference>
<comment type="similarity">
    <text evidence="12">Belongs to the ligand-gated ion channel (TC 1.A.9) family.</text>
</comment>
<dbReference type="PANTHER" id="PTHR18945">
    <property type="entry name" value="NEUROTRANSMITTER GATED ION CHANNEL"/>
    <property type="match status" value="1"/>
</dbReference>
<evidence type="ECO:0000256" key="3">
    <source>
        <dbReference type="ARBA" id="ARBA00022692"/>
    </source>
</evidence>
<evidence type="ECO:0000256" key="4">
    <source>
        <dbReference type="ARBA" id="ARBA00023018"/>
    </source>
</evidence>
<evidence type="ECO:0000256" key="1">
    <source>
        <dbReference type="ARBA" id="ARBA00022448"/>
    </source>
</evidence>
<feature type="region of interest" description="Disordered" evidence="13">
    <location>
        <begin position="1"/>
        <end position="31"/>
    </location>
</feature>
<keyword evidence="2" id="KW-1003">Cell membrane</keyword>
<keyword evidence="16" id="KW-1185">Reference proteome</keyword>
<reference evidence="15 16" key="1">
    <citation type="submission" date="2023-09" db="EMBL/GenBank/DDBJ databases">
        <title>Genomes of two closely related lineages of the louse Polyplax serrata with different host specificities.</title>
        <authorList>
            <person name="Martinu J."/>
            <person name="Tarabai H."/>
            <person name="Stefka J."/>
            <person name="Hypsa V."/>
        </authorList>
    </citation>
    <scope>NUCLEOTIDE SEQUENCE [LARGE SCALE GENOMIC DNA]</scope>
    <source>
        <strain evidence="15">98ZLc_SE</strain>
    </source>
</reference>
<dbReference type="InterPro" id="IPR006202">
    <property type="entry name" value="Neur_chan_lig-bd"/>
</dbReference>
<keyword evidence="1 12" id="KW-0813">Transport</keyword>
<dbReference type="InterPro" id="IPR018000">
    <property type="entry name" value="Neurotransmitter_ion_chnl_CS"/>
</dbReference>
<sequence length="215" mass="25265">MEIRHLDDESDDYDDVDSVEDEQRERERERSISYKKQNEITRFSNNLVHINIIKQQRIIKVHFDCTKFSLGCLKFVRRERGQVTATHTTTSWYDYKLQWDPKEYGGVEMLHVPSDHIWRPDIVLYNNADGNFEVTLATKATLNYTGRVEWKPPAIYKSSCEIDVEYFPFDEQTCVMKFGSWTYDGFQVGIPGNLITLNPSGRCLVTIKNHIWKTV</sequence>
<keyword evidence="3" id="KW-0812">Transmembrane</keyword>
<dbReference type="SUPFAM" id="SSF63712">
    <property type="entry name" value="Nicotinic receptor ligand binding domain-like"/>
    <property type="match status" value="1"/>
</dbReference>
<keyword evidence="7" id="KW-0675">Receptor</keyword>
<evidence type="ECO:0000259" key="14">
    <source>
        <dbReference type="Pfam" id="PF02931"/>
    </source>
</evidence>